<dbReference type="InParanoid" id="A0A067Q0G3"/>
<dbReference type="AlphaFoldDB" id="A0A067Q0G3"/>
<feature type="compositionally biased region" description="Basic and acidic residues" evidence="1">
    <location>
        <begin position="47"/>
        <end position="57"/>
    </location>
</feature>
<dbReference type="Proteomes" id="UP000027265">
    <property type="component" value="Unassembled WGS sequence"/>
</dbReference>
<evidence type="ECO:0000313" key="2">
    <source>
        <dbReference type="EMBL" id="KDQ60573.1"/>
    </source>
</evidence>
<dbReference type="HOGENOM" id="CLU_2996796_0_0_1"/>
<organism evidence="2 3">
    <name type="scientific">Jaapia argillacea MUCL 33604</name>
    <dbReference type="NCBI Taxonomy" id="933084"/>
    <lineage>
        <taxon>Eukaryota</taxon>
        <taxon>Fungi</taxon>
        <taxon>Dikarya</taxon>
        <taxon>Basidiomycota</taxon>
        <taxon>Agaricomycotina</taxon>
        <taxon>Agaricomycetes</taxon>
        <taxon>Agaricomycetidae</taxon>
        <taxon>Jaapiales</taxon>
        <taxon>Jaapiaceae</taxon>
        <taxon>Jaapia</taxon>
    </lineage>
</organism>
<feature type="region of interest" description="Disordered" evidence="1">
    <location>
        <begin position="1"/>
        <end position="57"/>
    </location>
</feature>
<protein>
    <submittedName>
        <fullName evidence="2">Uncharacterized protein</fullName>
    </submittedName>
</protein>
<accession>A0A067Q0G3</accession>
<evidence type="ECO:0000313" key="3">
    <source>
        <dbReference type="Proteomes" id="UP000027265"/>
    </source>
</evidence>
<gene>
    <name evidence="2" type="ORF">JAAARDRAFT_31539</name>
</gene>
<keyword evidence="3" id="KW-1185">Reference proteome</keyword>
<sequence>MTGSLEVDSDLAVDIGVRGDDTKLRRNGKQGKQKASQGRSRNTSAPDSREESGVGSD</sequence>
<feature type="compositionally biased region" description="Polar residues" evidence="1">
    <location>
        <begin position="33"/>
        <end position="46"/>
    </location>
</feature>
<proteinExistence type="predicted"/>
<name>A0A067Q0G3_9AGAM</name>
<dbReference type="EMBL" id="KL197713">
    <property type="protein sequence ID" value="KDQ60573.1"/>
    <property type="molecule type" value="Genomic_DNA"/>
</dbReference>
<evidence type="ECO:0000256" key="1">
    <source>
        <dbReference type="SAM" id="MobiDB-lite"/>
    </source>
</evidence>
<reference evidence="3" key="1">
    <citation type="journal article" date="2014" name="Proc. Natl. Acad. Sci. U.S.A.">
        <title>Extensive sampling of basidiomycete genomes demonstrates inadequacy of the white-rot/brown-rot paradigm for wood decay fungi.</title>
        <authorList>
            <person name="Riley R."/>
            <person name="Salamov A.A."/>
            <person name="Brown D.W."/>
            <person name="Nagy L.G."/>
            <person name="Floudas D."/>
            <person name="Held B.W."/>
            <person name="Levasseur A."/>
            <person name="Lombard V."/>
            <person name="Morin E."/>
            <person name="Otillar R."/>
            <person name="Lindquist E.A."/>
            <person name="Sun H."/>
            <person name="LaButti K.M."/>
            <person name="Schmutz J."/>
            <person name="Jabbour D."/>
            <person name="Luo H."/>
            <person name="Baker S.E."/>
            <person name="Pisabarro A.G."/>
            <person name="Walton J.D."/>
            <person name="Blanchette R.A."/>
            <person name="Henrissat B."/>
            <person name="Martin F."/>
            <person name="Cullen D."/>
            <person name="Hibbett D.S."/>
            <person name="Grigoriev I.V."/>
        </authorList>
    </citation>
    <scope>NUCLEOTIDE SEQUENCE [LARGE SCALE GENOMIC DNA]</scope>
    <source>
        <strain evidence="3">MUCL 33604</strain>
    </source>
</reference>